<reference evidence="2" key="1">
    <citation type="submission" date="2025-08" db="UniProtKB">
        <authorList>
            <consortium name="Ensembl"/>
        </authorList>
    </citation>
    <scope>IDENTIFICATION</scope>
</reference>
<feature type="signal peptide" evidence="1">
    <location>
        <begin position="1"/>
        <end position="17"/>
    </location>
</feature>
<proteinExistence type="predicted"/>
<dbReference type="Proteomes" id="UP000694555">
    <property type="component" value="Unplaced"/>
</dbReference>
<sequence>QVHIKLLLLFILRILMPKLPSSKRNRYGRHTHTAKPAAARKRHYLYTSLSKKAGPLAVLCGLRQTRTRWDSRKMKSLKINMQSMVSQQEIFKAV</sequence>
<feature type="chain" id="PRO_5034950638" evidence="1">
    <location>
        <begin position="18"/>
        <end position="94"/>
    </location>
</feature>
<evidence type="ECO:0000313" key="3">
    <source>
        <dbReference type="Proteomes" id="UP000694555"/>
    </source>
</evidence>
<evidence type="ECO:0000313" key="2">
    <source>
        <dbReference type="Ensembl" id="ENSBJAP00000008253.1"/>
    </source>
</evidence>
<keyword evidence="1" id="KW-0732">Signal</keyword>
<evidence type="ECO:0000256" key="1">
    <source>
        <dbReference type="SAM" id="SignalP"/>
    </source>
</evidence>
<accession>A0A8C0AWK0</accession>
<dbReference type="AlphaFoldDB" id="A0A8C0AWK0"/>
<dbReference type="Ensembl" id="ENSBJAT00000008491.1">
    <property type="protein sequence ID" value="ENSBJAP00000008253.1"/>
    <property type="gene ID" value="ENSBJAG00000005733.1"/>
</dbReference>
<name>A0A8C0AWK0_9AVES</name>
<protein>
    <submittedName>
        <fullName evidence="2">Uncharacterized protein</fullName>
    </submittedName>
</protein>
<keyword evidence="3" id="KW-1185">Reference proteome</keyword>
<organism evidence="2 3">
    <name type="scientific">Buteo japonicus</name>
    <dbReference type="NCBI Taxonomy" id="224669"/>
    <lineage>
        <taxon>Eukaryota</taxon>
        <taxon>Metazoa</taxon>
        <taxon>Chordata</taxon>
        <taxon>Craniata</taxon>
        <taxon>Vertebrata</taxon>
        <taxon>Euteleostomi</taxon>
        <taxon>Archelosauria</taxon>
        <taxon>Archosauria</taxon>
        <taxon>Dinosauria</taxon>
        <taxon>Saurischia</taxon>
        <taxon>Theropoda</taxon>
        <taxon>Coelurosauria</taxon>
        <taxon>Aves</taxon>
        <taxon>Neognathae</taxon>
        <taxon>Neoaves</taxon>
        <taxon>Telluraves</taxon>
        <taxon>Accipitrimorphae</taxon>
        <taxon>Accipitriformes</taxon>
        <taxon>Accipitridae</taxon>
        <taxon>Accipitrinae</taxon>
        <taxon>Buteo</taxon>
    </lineage>
</organism>
<reference evidence="2" key="2">
    <citation type="submission" date="2025-09" db="UniProtKB">
        <authorList>
            <consortium name="Ensembl"/>
        </authorList>
    </citation>
    <scope>IDENTIFICATION</scope>
</reference>